<evidence type="ECO:0000256" key="2">
    <source>
        <dbReference type="ARBA" id="ARBA00022553"/>
    </source>
</evidence>
<evidence type="ECO:0000259" key="8">
    <source>
        <dbReference type="PROSITE" id="PS51840"/>
    </source>
</evidence>
<protein>
    <recommendedName>
        <fullName evidence="12">EH domain binding protein 1 like 1</fullName>
    </recommendedName>
</protein>
<dbReference type="PANTHER" id="PTHR23167:SF42">
    <property type="entry name" value="EH DOMAIN-BINDING PROTEIN 1-LIKE PROTEIN 1"/>
    <property type="match status" value="1"/>
</dbReference>
<dbReference type="InterPro" id="IPR036872">
    <property type="entry name" value="CH_dom_sf"/>
</dbReference>
<dbReference type="InterPro" id="IPR050540">
    <property type="entry name" value="F-actin_Monoox_Mical"/>
</dbReference>
<dbReference type="GeneTree" id="ENSGT00940000161027"/>
<organism evidence="10 11">
    <name type="scientific">Oncorhynchus tshawytscha</name>
    <name type="common">Chinook salmon</name>
    <name type="synonym">Salmo tshawytscha</name>
    <dbReference type="NCBI Taxonomy" id="74940"/>
    <lineage>
        <taxon>Eukaryota</taxon>
        <taxon>Metazoa</taxon>
        <taxon>Chordata</taxon>
        <taxon>Craniata</taxon>
        <taxon>Vertebrata</taxon>
        <taxon>Euteleostomi</taxon>
        <taxon>Actinopterygii</taxon>
        <taxon>Neopterygii</taxon>
        <taxon>Teleostei</taxon>
        <taxon>Protacanthopterygii</taxon>
        <taxon>Salmoniformes</taxon>
        <taxon>Salmonidae</taxon>
        <taxon>Salmoninae</taxon>
        <taxon>Oncorhynchus</taxon>
    </lineage>
</organism>
<dbReference type="PROSITE" id="PS50021">
    <property type="entry name" value="CH"/>
    <property type="match status" value="1"/>
</dbReference>
<feature type="compositionally biased region" description="Gly residues" evidence="6">
    <location>
        <begin position="917"/>
        <end position="927"/>
    </location>
</feature>
<dbReference type="Gene3D" id="1.10.418.10">
    <property type="entry name" value="Calponin-like domain"/>
    <property type="match status" value="1"/>
</dbReference>
<accession>A0A8C8D5F4</accession>
<feature type="compositionally biased region" description="Polar residues" evidence="6">
    <location>
        <begin position="975"/>
        <end position="992"/>
    </location>
</feature>
<dbReference type="SMART" id="SM01203">
    <property type="entry name" value="DUF3585"/>
    <property type="match status" value="1"/>
</dbReference>
<dbReference type="PROSITE" id="PS51840">
    <property type="entry name" value="C2_NT"/>
    <property type="match status" value="1"/>
</dbReference>
<feature type="compositionally biased region" description="Basic and acidic residues" evidence="6">
    <location>
        <begin position="607"/>
        <end position="618"/>
    </location>
</feature>
<dbReference type="PROSITE" id="PS51848">
    <property type="entry name" value="BMERB"/>
    <property type="match status" value="1"/>
</dbReference>
<evidence type="ECO:0000256" key="5">
    <source>
        <dbReference type="SAM" id="Coils"/>
    </source>
</evidence>
<evidence type="ECO:0000313" key="11">
    <source>
        <dbReference type="Proteomes" id="UP000694402"/>
    </source>
</evidence>
<keyword evidence="11" id="KW-1185">Reference proteome</keyword>
<dbReference type="Proteomes" id="UP000694402">
    <property type="component" value="Unassembled WGS sequence"/>
</dbReference>
<feature type="domain" description="BMERB" evidence="9">
    <location>
        <begin position="997"/>
        <end position="1148"/>
    </location>
</feature>
<evidence type="ECO:0000313" key="10">
    <source>
        <dbReference type="Ensembl" id="ENSOTSP00005021687.2"/>
    </source>
</evidence>
<comment type="subcellular location">
    <subcellularLocation>
        <location evidence="1">Endosome</location>
    </subcellularLocation>
</comment>
<reference evidence="10" key="2">
    <citation type="submission" date="2025-09" db="UniProtKB">
        <authorList>
            <consortium name="Ensembl"/>
        </authorList>
    </citation>
    <scope>IDENTIFICATION</scope>
</reference>
<dbReference type="InterPro" id="IPR001715">
    <property type="entry name" value="CH_dom"/>
</dbReference>
<dbReference type="InterPro" id="IPR022735">
    <property type="entry name" value="bMERB_dom"/>
</dbReference>
<evidence type="ECO:0000256" key="6">
    <source>
        <dbReference type="SAM" id="MobiDB-lite"/>
    </source>
</evidence>
<dbReference type="Ensembl" id="ENSOTST00005023530.2">
    <property type="protein sequence ID" value="ENSOTSP00005021687.2"/>
    <property type="gene ID" value="ENSOTSG00005007654.2"/>
</dbReference>
<feature type="compositionally biased region" description="Polar residues" evidence="6">
    <location>
        <begin position="886"/>
        <end position="897"/>
    </location>
</feature>
<feature type="domain" description="C2 NT-type" evidence="8">
    <location>
        <begin position="8"/>
        <end position="157"/>
    </location>
</feature>
<feature type="region of interest" description="Disordered" evidence="6">
    <location>
        <begin position="966"/>
        <end position="992"/>
    </location>
</feature>
<keyword evidence="4 5" id="KW-0175">Coiled coil</keyword>
<proteinExistence type="predicted"/>
<dbReference type="GO" id="GO:0005768">
    <property type="term" value="C:endosome"/>
    <property type="evidence" value="ECO:0007669"/>
    <property type="project" value="UniProtKB-SubCell"/>
</dbReference>
<evidence type="ECO:0000256" key="4">
    <source>
        <dbReference type="ARBA" id="ARBA00023054"/>
    </source>
</evidence>
<dbReference type="FunFam" id="1.10.418.10:FF:000023">
    <property type="entry name" value="EH domain-binding protein 1 isoform X1"/>
    <property type="match status" value="1"/>
</dbReference>
<feature type="domain" description="Calponin-homology (CH)" evidence="7">
    <location>
        <begin position="735"/>
        <end position="840"/>
    </location>
</feature>
<sequence length="1166" mass="128403">MTSVWKRLQRVGKKASKFQFVASYQELVLECTKKWQPDKVRVVWTRRNRRMCSKLHGWQPGIKNPYRGMVVWPVPENVDISLTLFRDPHSDVFEDKDWTFVIESETKGQRKVLAAVDVNMKKFASATPTQQDLTLKLKPLSVKVLEATLKLSLSCVFLREGKATDEDMQSLASLMSVKPTDIGNLDDFNESDEEEDRRSSAGASISKAAAGTLQLYTHTYIPTAQSSATPEPTAQSSASPEPTAQSSATPEPTTQSSATPEPTTQSSATPEPTAQYYSTPEPTTQSSATPEPTTQSSATPEPTTQSSATPEPPTQSSATPEPTTQSSATPEPTAQYSSTPEPTTQSSATPESTTQSSATPEPTAQYSSTPEPTAQYSSTPEPTAQSSATPEPTAQYSSTPEPTAQYSSTPEPTTQSSATPEPTTQSSPIPEPTTQSSATPEPTTQSSATPEPTTQSSATPEPTAQYSATPEPTAQSSATPEPTAQSSATPEPTTQSSVTPEPTTQSSATPEPTTQSSATPEPTAQYSATPEATAQSSATPEPTTQSSESLRKQMIEEENGKDSVPSISTTPLLDRPAKAFDSFTMEHTLLLDTPVSVEGDISPAGESDVKKKEGPCDMKHPPSREIRLFLLDAARRNLFPFLWSSRKLPQRLPLPLRTRTKPMGRMCSSSARRYIYLFFTSEYKQLIIFKTQLNIEYVNENVTYNRSLSLCSSLSLFSPSHPAQMPGPLPSPGLVSSSRSLLEWCQVATQGYKGVKVTNFNTSWRNGLAFCSILHHFYPDKIAFEALEPNDIKLNNKKAFDGFAALGISRLLEPSDMVLLSVPDRLIIMTYLSQIRTHFTGQELSVLQIEHNSSQSSYAVTEPSEGSDVDAAARFCARKLQEGSISLEDSATEQAPNGSIVPPPRTKRVTKVEEKGSGAGDLDGGTGETQTPVPPPRSHTSAAKSGFGHVRDADLVKKRRLRLKSESMDEGDVVEQQSSTFKSTEVHTDQMNPGESYDPLLMLLDTSQYVLSELQALETEQKHIDNRAGIVERRLRRLMESSSDRDEEEKLIQEWFTLVNKKNALIRRQDHLELLQEEEDLEKRFELLNRELRAMMANEEWQKTKAQQHREELLLQELVSLVNQRDELVRDLDAKERGAVEEDERLERGLELRRRNFSNKDKCVLQ</sequence>
<dbReference type="InterPro" id="IPR019448">
    <property type="entry name" value="NT-C2"/>
</dbReference>
<dbReference type="PANTHER" id="PTHR23167">
    <property type="entry name" value="CALPONIN HOMOLOGY DOMAIN-CONTAINING PROTEIN DDB_G0272472-RELATED"/>
    <property type="match status" value="1"/>
</dbReference>
<feature type="compositionally biased region" description="Polar residues" evidence="6">
    <location>
        <begin position="225"/>
        <end position="548"/>
    </location>
</feature>
<dbReference type="SMART" id="SM00033">
    <property type="entry name" value="CH"/>
    <property type="match status" value="1"/>
</dbReference>
<evidence type="ECO:0000256" key="1">
    <source>
        <dbReference type="ARBA" id="ARBA00004177"/>
    </source>
</evidence>
<evidence type="ECO:0008006" key="12">
    <source>
        <dbReference type="Google" id="ProtNLM"/>
    </source>
</evidence>
<evidence type="ECO:0000259" key="7">
    <source>
        <dbReference type="PROSITE" id="PS50021"/>
    </source>
</evidence>
<keyword evidence="3" id="KW-0967">Endosome</keyword>
<gene>
    <name evidence="10" type="primary">EHBP1L1</name>
</gene>
<name>A0A8C8D5F4_ONCTS</name>
<dbReference type="Pfam" id="PF00307">
    <property type="entry name" value="CH"/>
    <property type="match status" value="1"/>
</dbReference>
<feature type="region of interest" description="Disordered" evidence="6">
    <location>
        <begin position="886"/>
        <end position="946"/>
    </location>
</feature>
<dbReference type="Pfam" id="PF12130">
    <property type="entry name" value="bMERB_dom"/>
    <property type="match status" value="1"/>
</dbReference>
<reference evidence="10" key="1">
    <citation type="submission" date="2025-08" db="UniProtKB">
        <authorList>
            <consortium name="Ensembl"/>
        </authorList>
    </citation>
    <scope>IDENTIFICATION</scope>
</reference>
<dbReference type="SUPFAM" id="SSF47576">
    <property type="entry name" value="Calponin-homology domain, CH-domain"/>
    <property type="match status" value="1"/>
</dbReference>
<dbReference type="Pfam" id="PF10358">
    <property type="entry name" value="NT-C2"/>
    <property type="match status" value="1"/>
</dbReference>
<dbReference type="AlphaFoldDB" id="A0A8C8D5F4"/>
<feature type="region of interest" description="Disordered" evidence="6">
    <location>
        <begin position="179"/>
        <end position="204"/>
    </location>
</feature>
<feature type="region of interest" description="Disordered" evidence="6">
    <location>
        <begin position="225"/>
        <end position="550"/>
    </location>
</feature>
<evidence type="ECO:0000259" key="9">
    <source>
        <dbReference type="PROSITE" id="PS51848"/>
    </source>
</evidence>
<feature type="region of interest" description="Disordered" evidence="6">
    <location>
        <begin position="597"/>
        <end position="618"/>
    </location>
</feature>
<keyword evidence="2" id="KW-0597">Phosphoprotein</keyword>
<feature type="coiled-coil region" evidence="5">
    <location>
        <begin position="1071"/>
        <end position="1098"/>
    </location>
</feature>
<evidence type="ECO:0000256" key="3">
    <source>
        <dbReference type="ARBA" id="ARBA00022753"/>
    </source>
</evidence>